<dbReference type="AlphaFoldDB" id="A0A3P3Z9T6"/>
<dbReference type="RefSeq" id="XP_001562454.1">
    <property type="nucleotide sequence ID" value="XM_001562404.2"/>
</dbReference>
<evidence type="ECO:0000313" key="2">
    <source>
        <dbReference type="EMBL" id="SYZ66894.1"/>
    </source>
</evidence>
<sequence length="281" mass="32405">MPNPYSGNEKAAAFVNYYASPHMVSSSVNRLYYGGVERKKRAEARAMKEAYPPTPSARRSPAQLEAYLHNCVQGELLRRQQHRAALQQELYPDTEETPRYLSSKEMTHHIHHVYDEPLKVRRARAEELRRIFGTNKDAEEVKKETVYQYQRLPASSARAFAGSSPRTPSSAQYNNRGNTEVDTVAKYCKQLEKGWRPPSASTEYDDNRRLLVSQYDYHADPRKYTELTLKPRPLTGKERAALQVRLELLSRPTRINPPVVQNEEQGGPPPFRVSRKIRYDD</sequence>
<evidence type="ECO:0000313" key="3">
    <source>
        <dbReference type="Proteomes" id="UP000319462"/>
    </source>
</evidence>
<evidence type="ECO:0000256" key="1">
    <source>
        <dbReference type="SAM" id="MobiDB-lite"/>
    </source>
</evidence>
<protein>
    <submittedName>
        <fullName evidence="2">Hypothetical_protein</fullName>
    </submittedName>
</protein>
<organism evidence="2 3">
    <name type="scientific">Leishmania braziliensis MHOM/BR/75/M2904</name>
    <dbReference type="NCBI Taxonomy" id="420245"/>
    <lineage>
        <taxon>Eukaryota</taxon>
        <taxon>Discoba</taxon>
        <taxon>Euglenozoa</taxon>
        <taxon>Kinetoplastea</taxon>
        <taxon>Metakinetoplastina</taxon>
        <taxon>Trypanosomatida</taxon>
        <taxon>Trypanosomatidae</taxon>
        <taxon>Leishmaniinae</taxon>
        <taxon>Leishmania</taxon>
        <taxon>Leishmania braziliensis species complex</taxon>
    </lineage>
</organism>
<dbReference type="Proteomes" id="UP000319462">
    <property type="component" value="Chromosome 26"/>
</dbReference>
<accession>A0A3P3Z9T6</accession>
<gene>
    <name evidence="2" type="ORF">LBRM2904_26.2290</name>
</gene>
<dbReference type="EMBL" id="LS997625">
    <property type="protein sequence ID" value="SYZ66894.1"/>
    <property type="molecule type" value="Genomic_DNA"/>
</dbReference>
<dbReference type="VEuPathDB" id="TriTrypDB:LbrM.26.2240"/>
<dbReference type="KEGG" id="lbz:LBRM_26_2240"/>
<proteinExistence type="predicted"/>
<reference evidence="2 3" key="1">
    <citation type="submission" date="2018-09" db="EMBL/GenBank/DDBJ databases">
        <authorList>
            <person name="Peiro R."/>
            <person name="Begona"/>
            <person name="Cbmso G."/>
            <person name="Lopez M."/>
            <person name="Gonzalez S."/>
        </authorList>
    </citation>
    <scope>NUCLEOTIDE SEQUENCE [LARGE SCALE GENOMIC DNA]</scope>
</reference>
<name>A0A3P3Z9T6_LEIBR</name>
<feature type="region of interest" description="Disordered" evidence="1">
    <location>
        <begin position="255"/>
        <end position="281"/>
    </location>
</feature>